<evidence type="ECO:0000313" key="6">
    <source>
        <dbReference type="EMBL" id="PIP50945.1"/>
    </source>
</evidence>
<evidence type="ECO:0000256" key="5">
    <source>
        <dbReference type="SAM" id="Phobius"/>
    </source>
</evidence>
<comment type="subcellular location">
    <subcellularLocation>
        <location evidence="1">Membrane</location>
        <topology evidence="1">Multi-pass membrane protein</topology>
    </subcellularLocation>
</comment>
<accession>A0A2H0AZV1</accession>
<dbReference type="Proteomes" id="UP000230671">
    <property type="component" value="Unassembled WGS sequence"/>
</dbReference>
<feature type="transmembrane region" description="Helical" evidence="5">
    <location>
        <begin position="164"/>
        <end position="186"/>
    </location>
</feature>
<feature type="transmembrane region" description="Helical" evidence="5">
    <location>
        <begin position="63"/>
        <end position="82"/>
    </location>
</feature>
<feature type="transmembrane region" description="Helical" evidence="5">
    <location>
        <begin position="32"/>
        <end position="51"/>
    </location>
</feature>
<proteinExistence type="predicted"/>
<dbReference type="EMBL" id="PCSO01000056">
    <property type="protein sequence ID" value="PIP50945.1"/>
    <property type="molecule type" value="Genomic_DNA"/>
</dbReference>
<name>A0A2H0AZV1_9BACT</name>
<keyword evidence="3 5" id="KW-1133">Transmembrane helix</keyword>
<comment type="caution">
    <text evidence="6">The sequence shown here is derived from an EMBL/GenBank/DDBJ whole genome shotgun (WGS) entry which is preliminary data.</text>
</comment>
<reference evidence="6 7" key="1">
    <citation type="submission" date="2017-09" db="EMBL/GenBank/DDBJ databases">
        <title>Depth-based differentiation of microbial function through sediment-hosted aquifers and enrichment of novel symbionts in the deep terrestrial subsurface.</title>
        <authorList>
            <person name="Probst A.J."/>
            <person name="Ladd B."/>
            <person name="Jarett J.K."/>
            <person name="Geller-Mcgrath D.E."/>
            <person name="Sieber C.M."/>
            <person name="Emerson J.B."/>
            <person name="Anantharaman K."/>
            <person name="Thomas B.C."/>
            <person name="Malmstrom R."/>
            <person name="Stieglmeier M."/>
            <person name="Klingl A."/>
            <person name="Woyke T."/>
            <person name="Ryan C.M."/>
            <person name="Banfield J.F."/>
        </authorList>
    </citation>
    <scope>NUCLEOTIDE SEQUENCE [LARGE SCALE GENOMIC DNA]</scope>
    <source>
        <strain evidence="6">CG23_combo_of_CG06-09_8_20_14_all_41_73</strain>
    </source>
</reference>
<dbReference type="GO" id="GO:0046873">
    <property type="term" value="F:metal ion transmembrane transporter activity"/>
    <property type="evidence" value="ECO:0007669"/>
    <property type="project" value="InterPro"/>
</dbReference>
<dbReference type="GO" id="GO:0016020">
    <property type="term" value="C:membrane"/>
    <property type="evidence" value="ECO:0007669"/>
    <property type="project" value="UniProtKB-SubCell"/>
</dbReference>
<feature type="transmembrane region" description="Helical" evidence="5">
    <location>
        <begin position="6"/>
        <end position="25"/>
    </location>
</feature>
<protein>
    <submittedName>
        <fullName evidence="6">ZIP family zinc transporter</fullName>
    </submittedName>
</protein>
<keyword evidence="4 5" id="KW-0472">Membrane</keyword>
<evidence type="ECO:0000256" key="3">
    <source>
        <dbReference type="ARBA" id="ARBA00022989"/>
    </source>
</evidence>
<dbReference type="InterPro" id="IPR003689">
    <property type="entry name" value="ZIP"/>
</dbReference>
<organism evidence="6 7">
    <name type="scientific">Candidatus Berkelbacteria bacterium CG23_combo_of_CG06-09_8_20_14_all_41_73</name>
    <dbReference type="NCBI Taxonomy" id="1974519"/>
    <lineage>
        <taxon>Bacteria</taxon>
        <taxon>Candidatus Berkelbacteria</taxon>
    </lineage>
</organism>
<evidence type="ECO:0000256" key="4">
    <source>
        <dbReference type="ARBA" id="ARBA00023136"/>
    </source>
</evidence>
<evidence type="ECO:0000256" key="2">
    <source>
        <dbReference type="ARBA" id="ARBA00022692"/>
    </source>
</evidence>
<feature type="transmembrane region" description="Helical" evidence="5">
    <location>
        <begin position="132"/>
        <end position="152"/>
    </location>
</feature>
<evidence type="ECO:0000256" key="1">
    <source>
        <dbReference type="ARBA" id="ARBA00004141"/>
    </source>
</evidence>
<dbReference type="Pfam" id="PF02535">
    <property type="entry name" value="Zip"/>
    <property type="match status" value="1"/>
</dbReference>
<feature type="transmembrane region" description="Helical" evidence="5">
    <location>
        <begin position="222"/>
        <end position="240"/>
    </location>
</feature>
<sequence length="242" mass="25534">MLQALIYGVVTGFSLVAGALTGIVLHLKRRVIARFMAFGAGVLLCALTIGLMEEAFRLGGFDAVIIGFLLGGIVFVAGDYLIHLRGGRKHKSGHQIGGANSNGTAITFGAFLDGIPESIALGIAIFSGRDLGILMLVAIILSNFPEGISSVGDLYREGYKKSQILLIWIVVALLMVITTFASYSFLYSLDPNNIGIAQAFAAGAILAMLADTMMPEAFEEGGFSIGILTLLGFLLAFIIARV</sequence>
<evidence type="ECO:0000313" key="7">
    <source>
        <dbReference type="Proteomes" id="UP000230671"/>
    </source>
</evidence>
<keyword evidence="2 5" id="KW-0812">Transmembrane</keyword>
<dbReference type="AlphaFoldDB" id="A0A2H0AZV1"/>
<feature type="transmembrane region" description="Helical" evidence="5">
    <location>
        <begin position="103"/>
        <end position="126"/>
    </location>
</feature>
<gene>
    <name evidence="6" type="ORF">COX11_01350</name>
</gene>